<name>A0A9N9FB40_9GLOM</name>
<dbReference type="InterPro" id="IPR000719">
    <property type="entry name" value="Prot_kinase_dom"/>
</dbReference>
<dbReference type="SUPFAM" id="SSF56112">
    <property type="entry name" value="Protein kinase-like (PK-like)"/>
    <property type="match status" value="1"/>
</dbReference>
<dbReference type="AlphaFoldDB" id="A0A9N9FB40"/>
<accession>A0A9N9FB40</accession>
<gene>
    <name evidence="3" type="ORF">AGERDE_LOCUS5266</name>
</gene>
<dbReference type="InterPro" id="IPR011009">
    <property type="entry name" value="Kinase-like_dom_sf"/>
</dbReference>
<feature type="domain" description="Protein kinase" evidence="2">
    <location>
        <begin position="13"/>
        <end position="263"/>
    </location>
</feature>
<evidence type="ECO:0000259" key="2">
    <source>
        <dbReference type="PROSITE" id="PS50011"/>
    </source>
</evidence>
<dbReference type="PROSITE" id="PS50011">
    <property type="entry name" value="PROTEIN_KINASE_DOM"/>
    <property type="match status" value="1"/>
</dbReference>
<comment type="similarity">
    <text evidence="1">Belongs to the sel-1 family.</text>
</comment>
<dbReference type="SUPFAM" id="SSF81901">
    <property type="entry name" value="HCP-like"/>
    <property type="match status" value="1"/>
</dbReference>
<keyword evidence="4" id="KW-1185">Reference proteome</keyword>
<dbReference type="GO" id="GO:0004672">
    <property type="term" value="F:protein kinase activity"/>
    <property type="evidence" value="ECO:0007669"/>
    <property type="project" value="InterPro"/>
</dbReference>
<reference evidence="3" key="1">
    <citation type="submission" date="2021-06" db="EMBL/GenBank/DDBJ databases">
        <authorList>
            <person name="Kallberg Y."/>
            <person name="Tangrot J."/>
            <person name="Rosling A."/>
        </authorList>
    </citation>
    <scope>NUCLEOTIDE SEQUENCE</scope>
    <source>
        <strain evidence="3">MT106</strain>
    </source>
</reference>
<proteinExistence type="inferred from homology"/>
<dbReference type="Pfam" id="PF08238">
    <property type="entry name" value="Sel1"/>
    <property type="match status" value="4"/>
</dbReference>
<evidence type="ECO:0000256" key="1">
    <source>
        <dbReference type="ARBA" id="ARBA00038101"/>
    </source>
</evidence>
<dbReference type="InterPro" id="IPR001245">
    <property type="entry name" value="Ser-Thr/Tyr_kinase_cat_dom"/>
</dbReference>
<dbReference type="InterPro" id="IPR050767">
    <property type="entry name" value="Sel1_AlgK"/>
</dbReference>
<dbReference type="SMART" id="SM00671">
    <property type="entry name" value="SEL1"/>
    <property type="match status" value="3"/>
</dbReference>
<dbReference type="PANTHER" id="PTHR11102:SF160">
    <property type="entry name" value="ERAD-ASSOCIATED E3 UBIQUITIN-PROTEIN LIGASE COMPONENT HRD3"/>
    <property type="match status" value="1"/>
</dbReference>
<dbReference type="Gene3D" id="1.25.40.10">
    <property type="entry name" value="Tetratricopeptide repeat domain"/>
    <property type="match status" value="2"/>
</dbReference>
<dbReference type="Pfam" id="PF07714">
    <property type="entry name" value="PK_Tyr_Ser-Thr"/>
    <property type="match status" value="1"/>
</dbReference>
<organism evidence="3 4">
    <name type="scientific">Ambispora gerdemannii</name>
    <dbReference type="NCBI Taxonomy" id="144530"/>
    <lineage>
        <taxon>Eukaryota</taxon>
        <taxon>Fungi</taxon>
        <taxon>Fungi incertae sedis</taxon>
        <taxon>Mucoromycota</taxon>
        <taxon>Glomeromycotina</taxon>
        <taxon>Glomeromycetes</taxon>
        <taxon>Archaeosporales</taxon>
        <taxon>Ambisporaceae</taxon>
        <taxon>Ambispora</taxon>
    </lineage>
</organism>
<protein>
    <submittedName>
        <fullName evidence="3">3778_t:CDS:1</fullName>
    </submittedName>
</protein>
<dbReference type="Proteomes" id="UP000789831">
    <property type="component" value="Unassembled WGS sequence"/>
</dbReference>
<dbReference type="Gene3D" id="1.10.510.10">
    <property type="entry name" value="Transferase(Phosphotransferase) domain 1"/>
    <property type="match status" value="1"/>
</dbReference>
<dbReference type="GO" id="GO:0005524">
    <property type="term" value="F:ATP binding"/>
    <property type="evidence" value="ECO:0007669"/>
    <property type="project" value="InterPro"/>
</dbReference>
<evidence type="ECO:0000313" key="3">
    <source>
        <dbReference type="EMBL" id="CAG8521607.1"/>
    </source>
</evidence>
<dbReference type="InterPro" id="IPR011990">
    <property type="entry name" value="TPR-like_helical_dom_sf"/>
</dbReference>
<dbReference type="PANTHER" id="PTHR11102">
    <property type="entry name" value="SEL-1-LIKE PROTEIN"/>
    <property type="match status" value="1"/>
</dbReference>
<comment type="caution">
    <text evidence="3">The sequence shown here is derived from an EMBL/GenBank/DDBJ whole genome shotgun (WGS) entry which is preliminary data.</text>
</comment>
<dbReference type="EMBL" id="CAJVPL010000689">
    <property type="protein sequence ID" value="CAG8521607.1"/>
    <property type="molecule type" value="Genomic_DNA"/>
</dbReference>
<dbReference type="InterPro" id="IPR006597">
    <property type="entry name" value="Sel1-like"/>
</dbReference>
<dbReference type="OrthoDB" id="2410598at2759"/>
<sequence>MLDEVEFYEFSEFENSELIGVCAYGLCYRAFWSRKEIEVSLFAFEDWSNAFNDFDTLAKRKLAEKLNHRNLLGFLGYAHDTDIFRLFLIMEKCEISLAQYLKKNENLLNQDFAISLAKEIVSGLIYLEVHVDQNLNTMNIWMDKNIPKFTYLHLIQNPLDIPEINAYEYLKFIDPNFIKDPDFVCDKKSNIFSLGMILASLAGISVYDSDDAEQFMIDVYNENFHWNTDRISAKYVQLCQRCCTSDPDLRPSLSEVLFTLENLGTCINHVRTNAFELNVYPQETEILEKSSESILPSFIHLAKVLTEGEYDILESTLKTFANYTRIYGDDNKVLKKIEEHLAVLKQPLHDFIYILKKLRFLPKCACLLGFFNQVGTTIDYDQAFYWYKIATDGKDDFGANQLGYCYAKGIGINFDEEIAYEWFKVSAKRGHPQGISNTAHRLDERDQKKVFEMYYSIAKIGYLTGQACTGSCYARGFGVTMNHRIAAYWYKKAAEGEDVNGEYYVIANLKDGYGTKVDVHEAIRWCRRSIRNRNQYAEQSLAKIFKY</sequence>
<evidence type="ECO:0000313" key="4">
    <source>
        <dbReference type="Proteomes" id="UP000789831"/>
    </source>
</evidence>